<dbReference type="PANTHER" id="PTHR43794:SF5">
    <property type="entry name" value="CHLOROHYDROLASE FAMILY PROTEIN"/>
    <property type="match status" value="1"/>
</dbReference>
<dbReference type="EMBL" id="BOMH01000014">
    <property type="protein sequence ID" value="GID63899.1"/>
    <property type="molecule type" value="Genomic_DNA"/>
</dbReference>
<name>A0A919IE36_9ACTN</name>
<dbReference type="PANTHER" id="PTHR43794">
    <property type="entry name" value="AMINOHYDROLASE SSNA-RELATED"/>
    <property type="match status" value="1"/>
</dbReference>
<accession>A0A919IE36</accession>
<dbReference type="Pfam" id="PF01979">
    <property type="entry name" value="Amidohydro_1"/>
    <property type="match status" value="2"/>
</dbReference>
<dbReference type="Gene3D" id="3.20.20.140">
    <property type="entry name" value="Metal-dependent hydrolases"/>
    <property type="match status" value="1"/>
</dbReference>
<dbReference type="InterPro" id="IPR011059">
    <property type="entry name" value="Metal-dep_hydrolase_composite"/>
</dbReference>
<organism evidence="2 3">
    <name type="scientific">Actinoplanes cyaneus</name>
    <dbReference type="NCBI Taxonomy" id="52696"/>
    <lineage>
        <taxon>Bacteria</taxon>
        <taxon>Bacillati</taxon>
        <taxon>Actinomycetota</taxon>
        <taxon>Actinomycetes</taxon>
        <taxon>Micromonosporales</taxon>
        <taxon>Micromonosporaceae</taxon>
        <taxon>Actinoplanes</taxon>
    </lineage>
</organism>
<sequence length="466" mass="49449">MYLHDVARHTQLDRLRATTRDSRRRVLLTGATVVTMDAALGVLPVGDVLIEGDTIAAVGANLGVEDAIVIDVRGAVLTPGFVDTHRHAWQAQLRRIMPDVDDLGAYVTTTLMGYAPVYRPHDMYVGTRLAALTAIDSGITTMLDFSHNSRTAAHSDEAVRALLDTGIRGIHAAMAPHFGDWDRQWPADLARLVKEHDSRLVTFRLATLATGEIGGPDLAYGPRLAAMARDLGVGVSVDAVFGPASSHAILEWERQGLLGPDVTLIHATGLTDDAWRAIGDTGTTIALAPTSEAQIGLESAIPAVDEALAAGVRPGLSIDVEVALASDMFTQMRALHAIQRMRAVNAVYGTGTEPRRISTGDVLDFATLQGARTNGLGDLTGSLTVGKQADLLVIGAQDINTMPLNDAVGSVVLGADARNIDTVIIAGQVRKWAGRLLDVDLAALRDEVAASRDHILHAHSTIGTTR</sequence>
<evidence type="ECO:0000259" key="1">
    <source>
        <dbReference type="Pfam" id="PF01979"/>
    </source>
</evidence>
<evidence type="ECO:0000313" key="2">
    <source>
        <dbReference type="EMBL" id="GID63899.1"/>
    </source>
</evidence>
<dbReference type="NCBIfam" id="NF006056">
    <property type="entry name" value="PRK08204.1"/>
    <property type="match status" value="1"/>
</dbReference>
<gene>
    <name evidence="2" type="primary">mtaD_1</name>
    <name evidence="2" type="ORF">Acy02nite_17800</name>
</gene>
<dbReference type="GO" id="GO:0016810">
    <property type="term" value="F:hydrolase activity, acting on carbon-nitrogen (but not peptide) bonds"/>
    <property type="evidence" value="ECO:0007669"/>
    <property type="project" value="InterPro"/>
</dbReference>
<feature type="domain" description="Amidohydrolase-related" evidence="1">
    <location>
        <begin position="76"/>
        <end position="172"/>
    </location>
</feature>
<dbReference type="InterPro" id="IPR006680">
    <property type="entry name" value="Amidohydro-rel"/>
</dbReference>
<protein>
    <submittedName>
        <fullName evidence="2">Cytosine deaminase</fullName>
    </submittedName>
</protein>
<dbReference type="AlphaFoldDB" id="A0A919IE36"/>
<keyword evidence="3" id="KW-1185">Reference proteome</keyword>
<dbReference type="InterPro" id="IPR032466">
    <property type="entry name" value="Metal_Hydrolase"/>
</dbReference>
<dbReference type="RefSeq" id="WP_203739341.1">
    <property type="nucleotide sequence ID" value="NZ_BAAAUC010000031.1"/>
</dbReference>
<evidence type="ECO:0000313" key="3">
    <source>
        <dbReference type="Proteomes" id="UP000619479"/>
    </source>
</evidence>
<dbReference type="Proteomes" id="UP000619479">
    <property type="component" value="Unassembled WGS sequence"/>
</dbReference>
<dbReference type="Gene3D" id="2.30.40.10">
    <property type="entry name" value="Urease, subunit C, domain 1"/>
    <property type="match status" value="1"/>
</dbReference>
<dbReference type="SUPFAM" id="SSF51338">
    <property type="entry name" value="Composite domain of metallo-dependent hydrolases"/>
    <property type="match status" value="1"/>
</dbReference>
<reference evidence="2" key="1">
    <citation type="submission" date="2021-01" db="EMBL/GenBank/DDBJ databases">
        <title>Whole genome shotgun sequence of Actinoplanes cyaneus NBRC 14990.</title>
        <authorList>
            <person name="Komaki H."/>
            <person name="Tamura T."/>
        </authorList>
    </citation>
    <scope>NUCLEOTIDE SEQUENCE</scope>
    <source>
        <strain evidence="2">NBRC 14990</strain>
    </source>
</reference>
<proteinExistence type="predicted"/>
<comment type="caution">
    <text evidence="2">The sequence shown here is derived from an EMBL/GenBank/DDBJ whole genome shotgun (WGS) entry which is preliminary data.</text>
</comment>
<feature type="domain" description="Amidohydrolase-related" evidence="1">
    <location>
        <begin position="261"/>
        <end position="429"/>
    </location>
</feature>
<dbReference type="InterPro" id="IPR050287">
    <property type="entry name" value="MTA/SAH_deaminase"/>
</dbReference>
<dbReference type="SUPFAM" id="SSF51556">
    <property type="entry name" value="Metallo-dependent hydrolases"/>
    <property type="match status" value="1"/>
</dbReference>